<feature type="transmembrane region" description="Helical" evidence="9">
    <location>
        <begin position="234"/>
        <end position="255"/>
    </location>
</feature>
<evidence type="ECO:0000256" key="9">
    <source>
        <dbReference type="SAM" id="Phobius"/>
    </source>
</evidence>
<dbReference type="InterPro" id="IPR002048">
    <property type="entry name" value="EF_hand_dom"/>
</dbReference>
<name>A0ABR3PT44_9TREE</name>
<evidence type="ECO:0008006" key="14">
    <source>
        <dbReference type="Google" id="ProtNLM"/>
    </source>
</evidence>
<evidence type="ECO:0000313" key="13">
    <source>
        <dbReference type="Proteomes" id="UP001565368"/>
    </source>
</evidence>
<keyword evidence="2 9" id="KW-0812">Transmembrane</keyword>
<sequence>MSDGTDATETFNPCTDPRFNPAANPRGIVLPLNDDEIEAFLDDLDHNNDGFISFAEIESKFDAVNDETQPEPKPHHLHHKTAEDEERHAFLRSIIGCETDKIKRDDMRERVKSWRIPSLKQEKDEEESQDNYMRKIGFTRRLRAFWAVNGPTIVFMGIVVGMMIAFGVWQLVKYCGEAYRGALGWGVVVAKTCAGILYPTLFFLLLSMARYFSTLLRRSYRVSRFINWDLSQEFHIYMAIWATFLGSLHGIAHLAGDFLWIGNDYRPEQLDSLLGPERKGLHNYRDLVKSKPGITGIIALFCFYAIGLTSTPWVRRRSYEVFQLSHLLMYPIIACLCAHGTKRILQWPMLGYFLAFPALLIVIERGTRLFLSFHHIPATIRILDGETVEIKTTIPGSRIFKYSAGQYLFMQVPELSFFQWHPFTISVCLEKEVQLHIKTDGNWTGKLRELAVNGEKETPIKIGIDGPYGAPAQRFYDFSHTILVGSGVGVTPFSGILADLQARENRLHGGPGVDNDGSRTSSRRPSRRNSATDEKFPGKTTTAAATTTTTPPVDSRRNSRKGSADLFRVPSGRSLTLTRSRSRLRNPGPPEFADDYKRVDFHWIVRDKNHLLWFSDLLNSICRSQMWHVQHDGLEHPHLDIRIQTHVTQARKQISTHVYRWLLELYRTPDHPESRLTGLINPTHFGRPDFIRIFDEYYEDMLRYRTQYGFDRTGDGKNDRFKVGVFFCGSPVVGEMIADRCRTLTARGREDGSRIEFFFCLEVFA</sequence>
<dbReference type="InterPro" id="IPR017927">
    <property type="entry name" value="FAD-bd_FR_type"/>
</dbReference>
<dbReference type="PROSITE" id="PS51384">
    <property type="entry name" value="FAD_FR"/>
    <property type="match status" value="1"/>
</dbReference>
<accession>A0ABR3PT44</accession>
<feature type="domain" description="EF-hand" evidence="10">
    <location>
        <begin position="32"/>
        <end position="67"/>
    </location>
</feature>
<keyword evidence="6" id="KW-0406">Ion transport</keyword>
<dbReference type="SUPFAM" id="SSF63380">
    <property type="entry name" value="Riboflavin synthase domain-like"/>
    <property type="match status" value="1"/>
</dbReference>
<dbReference type="SFLD" id="SFLDG01169">
    <property type="entry name" value="NADPH_oxidase_subgroup_(NOX)"/>
    <property type="match status" value="1"/>
</dbReference>
<feature type="transmembrane region" description="Helical" evidence="9">
    <location>
        <begin position="189"/>
        <end position="213"/>
    </location>
</feature>
<protein>
    <recommendedName>
        <fullName evidence="14">EF-hand domain-containing protein</fullName>
    </recommendedName>
</protein>
<evidence type="ECO:0000259" key="11">
    <source>
        <dbReference type="PROSITE" id="PS51384"/>
    </source>
</evidence>
<dbReference type="GeneID" id="95990297"/>
<feature type="transmembrane region" description="Helical" evidence="9">
    <location>
        <begin position="347"/>
        <end position="363"/>
    </location>
</feature>
<evidence type="ECO:0000256" key="6">
    <source>
        <dbReference type="ARBA" id="ARBA00023065"/>
    </source>
</evidence>
<reference evidence="12 13" key="1">
    <citation type="submission" date="2023-08" db="EMBL/GenBank/DDBJ databases">
        <title>Annotated Genome Sequence of Vanrija albida AlHP1.</title>
        <authorList>
            <person name="Herzog R."/>
        </authorList>
    </citation>
    <scope>NUCLEOTIDE SEQUENCE [LARGE SCALE GENOMIC DNA]</scope>
    <source>
        <strain evidence="12 13">AlHP1</strain>
    </source>
</reference>
<dbReference type="InterPro" id="IPR013112">
    <property type="entry name" value="FAD-bd_8"/>
</dbReference>
<dbReference type="Proteomes" id="UP001565368">
    <property type="component" value="Unassembled WGS sequence"/>
</dbReference>
<dbReference type="EMBL" id="JBBXJM010000007">
    <property type="protein sequence ID" value="KAL1405615.1"/>
    <property type="molecule type" value="Genomic_DNA"/>
</dbReference>
<feature type="domain" description="FAD-binding FR-type" evidence="11">
    <location>
        <begin position="353"/>
        <end position="474"/>
    </location>
</feature>
<comment type="subcellular location">
    <subcellularLocation>
        <location evidence="1">Membrane</location>
        <topology evidence="1">Multi-pass membrane protein</topology>
    </subcellularLocation>
</comment>
<feature type="region of interest" description="Disordered" evidence="8">
    <location>
        <begin position="507"/>
        <end position="567"/>
    </location>
</feature>
<dbReference type="InterPro" id="IPR018247">
    <property type="entry name" value="EF_Hand_1_Ca_BS"/>
</dbReference>
<evidence type="ECO:0000256" key="2">
    <source>
        <dbReference type="ARBA" id="ARBA00022692"/>
    </source>
</evidence>
<feature type="transmembrane region" description="Helical" evidence="9">
    <location>
        <begin position="293"/>
        <end position="314"/>
    </location>
</feature>
<dbReference type="Pfam" id="PF01794">
    <property type="entry name" value="Ferric_reduct"/>
    <property type="match status" value="1"/>
</dbReference>
<evidence type="ECO:0000256" key="3">
    <source>
        <dbReference type="ARBA" id="ARBA00022982"/>
    </source>
</evidence>
<dbReference type="RefSeq" id="XP_069205559.1">
    <property type="nucleotide sequence ID" value="XM_069357622.1"/>
</dbReference>
<dbReference type="Gene3D" id="3.40.50.80">
    <property type="entry name" value="Nucleotide-binding domain of ferredoxin-NADP reductase (FNR) module"/>
    <property type="match status" value="1"/>
</dbReference>
<dbReference type="InterPro" id="IPR050369">
    <property type="entry name" value="RBOH/FRE"/>
</dbReference>
<evidence type="ECO:0000256" key="1">
    <source>
        <dbReference type="ARBA" id="ARBA00004141"/>
    </source>
</evidence>
<gene>
    <name evidence="12" type="ORF">Q8F55_009254</name>
</gene>
<evidence type="ECO:0000256" key="8">
    <source>
        <dbReference type="SAM" id="MobiDB-lite"/>
    </source>
</evidence>
<evidence type="ECO:0000256" key="5">
    <source>
        <dbReference type="ARBA" id="ARBA00023002"/>
    </source>
</evidence>
<keyword evidence="6" id="KW-0813">Transport</keyword>
<proteinExistence type="predicted"/>
<evidence type="ECO:0000256" key="4">
    <source>
        <dbReference type="ARBA" id="ARBA00022989"/>
    </source>
</evidence>
<keyword evidence="7 9" id="KW-0472">Membrane</keyword>
<keyword evidence="4 9" id="KW-1133">Transmembrane helix</keyword>
<dbReference type="PANTHER" id="PTHR11972">
    <property type="entry name" value="NADPH OXIDASE"/>
    <property type="match status" value="1"/>
</dbReference>
<evidence type="ECO:0000259" key="10">
    <source>
        <dbReference type="PROSITE" id="PS50222"/>
    </source>
</evidence>
<dbReference type="SUPFAM" id="SSF52343">
    <property type="entry name" value="Ferredoxin reductase-like, C-terminal NADP-linked domain"/>
    <property type="match status" value="1"/>
</dbReference>
<comment type="caution">
    <text evidence="12">The sequence shown here is derived from an EMBL/GenBank/DDBJ whole genome shotgun (WGS) entry which is preliminary data.</text>
</comment>
<dbReference type="InterPro" id="IPR013130">
    <property type="entry name" value="Fe3_Rdtase_TM_dom"/>
</dbReference>
<organism evidence="12 13">
    <name type="scientific">Vanrija albida</name>
    <dbReference type="NCBI Taxonomy" id="181172"/>
    <lineage>
        <taxon>Eukaryota</taxon>
        <taxon>Fungi</taxon>
        <taxon>Dikarya</taxon>
        <taxon>Basidiomycota</taxon>
        <taxon>Agaricomycotina</taxon>
        <taxon>Tremellomycetes</taxon>
        <taxon>Trichosporonales</taxon>
        <taxon>Trichosporonaceae</taxon>
        <taxon>Vanrija</taxon>
    </lineage>
</organism>
<dbReference type="Gene3D" id="2.40.30.10">
    <property type="entry name" value="Translation factors"/>
    <property type="match status" value="1"/>
</dbReference>
<evidence type="ECO:0000313" key="12">
    <source>
        <dbReference type="EMBL" id="KAL1405615.1"/>
    </source>
</evidence>
<keyword evidence="13" id="KW-1185">Reference proteome</keyword>
<feature type="region of interest" description="Disordered" evidence="8">
    <location>
        <begin position="1"/>
        <end position="22"/>
    </location>
</feature>
<dbReference type="InterPro" id="IPR013121">
    <property type="entry name" value="Fe_red_NAD-bd_6"/>
</dbReference>
<dbReference type="PROSITE" id="PS50222">
    <property type="entry name" value="EF_HAND_2"/>
    <property type="match status" value="1"/>
</dbReference>
<dbReference type="PANTHER" id="PTHR11972:SF153">
    <property type="entry name" value="SUPEROXIDE-GENERATING NADPH OXIDASE HEAVY CHAIN SUBUNIT A"/>
    <property type="match status" value="1"/>
</dbReference>
<dbReference type="CDD" id="cd06186">
    <property type="entry name" value="NOX_Duox_like_FAD_NADP"/>
    <property type="match status" value="1"/>
</dbReference>
<dbReference type="Pfam" id="PF08022">
    <property type="entry name" value="FAD_binding_8"/>
    <property type="match status" value="1"/>
</dbReference>
<dbReference type="InterPro" id="IPR017938">
    <property type="entry name" value="Riboflavin_synthase-like_b-brl"/>
</dbReference>
<evidence type="ECO:0000256" key="7">
    <source>
        <dbReference type="ARBA" id="ARBA00023136"/>
    </source>
</evidence>
<dbReference type="PROSITE" id="PS00018">
    <property type="entry name" value="EF_HAND_1"/>
    <property type="match status" value="1"/>
</dbReference>
<keyword evidence="5" id="KW-0560">Oxidoreductase</keyword>
<dbReference type="InterPro" id="IPR039261">
    <property type="entry name" value="FNR_nucleotide-bd"/>
</dbReference>
<feature type="transmembrane region" description="Helical" evidence="9">
    <location>
        <begin position="144"/>
        <end position="169"/>
    </location>
</feature>
<dbReference type="Pfam" id="PF08030">
    <property type="entry name" value="NAD_binding_6"/>
    <property type="match status" value="1"/>
</dbReference>
<feature type="compositionally biased region" description="Polar residues" evidence="8">
    <location>
        <begin position="1"/>
        <end position="13"/>
    </location>
</feature>
<keyword evidence="3" id="KW-0249">Electron transport</keyword>
<feature type="compositionally biased region" description="Low complexity" evidence="8">
    <location>
        <begin position="540"/>
        <end position="550"/>
    </location>
</feature>